<dbReference type="GO" id="GO:0006388">
    <property type="term" value="P:tRNA splicing, via endonucleolytic cleavage and ligation"/>
    <property type="evidence" value="ECO:0007669"/>
    <property type="project" value="TreeGrafter"/>
</dbReference>
<dbReference type="InterPro" id="IPR036820">
    <property type="entry name" value="Archease_dom_sf"/>
</dbReference>
<keyword evidence="3" id="KW-0479">Metal-binding</keyword>
<reference evidence="7" key="2">
    <citation type="submission" date="2020-11" db="EMBL/GenBank/DDBJ databases">
        <authorList>
            <person name="Cecchin M."/>
            <person name="Marcolungo L."/>
            <person name="Rossato M."/>
            <person name="Girolomoni L."/>
            <person name="Cosentino E."/>
            <person name="Cuine S."/>
            <person name="Li-Beisson Y."/>
            <person name="Delledonne M."/>
            <person name="Ballottari M."/>
        </authorList>
    </citation>
    <scope>NUCLEOTIDE SEQUENCE</scope>
    <source>
        <strain evidence="7">211/11P</strain>
        <tissue evidence="7">Whole cell</tissue>
    </source>
</reference>
<comment type="caution">
    <text evidence="7">The sequence shown here is derived from an EMBL/GenBank/DDBJ whole genome shotgun (WGS) entry which is preliminary data.</text>
</comment>
<evidence type="ECO:0000256" key="2">
    <source>
        <dbReference type="ARBA" id="ARBA00022694"/>
    </source>
</evidence>
<gene>
    <name evidence="7" type="ORF">D9Q98_000329</name>
</gene>
<feature type="domain" description="Archease" evidence="6">
    <location>
        <begin position="152"/>
        <end position="291"/>
    </location>
</feature>
<organism evidence="7 8">
    <name type="scientific">Chlorella vulgaris</name>
    <name type="common">Green alga</name>
    <dbReference type="NCBI Taxonomy" id="3077"/>
    <lineage>
        <taxon>Eukaryota</taxon>
        <taxon>Viridiplantae</taxon>
        <taxon>Chlorophyta</taxon>
        <taxon>core chlorophytes</taxon>
        <taxon>Trebouxiophyceae</taxon>
        <taxon>Chlorellales</taxon>
        <taxon>Chlorellaceae</taxon>
        <taxon>Chlorella clade</taxon>
        <taxon>Chlorella</taxon>
    </lineage>
</organism>
<dbReference type="Pfam" id="PF01951">
    <property type="entry name" value="Archease"/>
    <property type="match status" value="1"/>
</dbReference>
<evidence type="ECO:0000313" key="8">
    <source>
        <dbReference type="Proteomes" id="UP001055712"/>
    </source>
</evidence>
<dbReference type="EMBL" id="SIDB01000001">
    <property type="protein sequence ID" value="KAI3437884.1"/>
    <property type="molecule type" value="Genomic_DNA"/>
</dbReference>
<dbReference type="GO" id="GO:0072669">
    <property type="term" value="C:tRNA-splicing ligase complex"/>
    <property type="evidence" value="ECO:0007669"/>
    <property type="project" value="TreeGrafter"/>
</dbReference>
<proteinExistence type="inferred from homology"/>
<accession>A0A9D4TXZ9</accession>
<dbReference type="InterPro" id="IPR002804">
    <property type="entry name" value="Archease"/>
</dbReference>
<keyword evidence="8" id="KW-1185">Reference proteome</keyword>
<protein>
    <recommendedName>
        <fullName evidence="6">Archease domain-containing protein</fullName>
    </recommendedName>
</protein>
<dbReference type="SUPFAM" id="SSF69819">
    <property type="entry name" value="MTH1598-like"/>
    <property type="match status" value="1"/>
</dbReference>
<dbReference type="InterPro" id="IPR023572">
    <property type="entry name" value="Archease_dom"/>
</dbReference>
<dbReference type="AlphaFoldDB" id="A0A9D4TXZ9"/>
<evidence type="ECO:0000256" key="3">
    <source>
        <dbReference type="ARBA" id="ARBA00022723"/>
    </source>
</evidence>
<dbReference type="Proteomes" id="UP001055712">
    <property type="component" value="Unassembled WGS sequence"/>
</dbReference>
<keyword evidence="2" id="KW-0819">tRNA processing</keyword>
<evidence type="ECO:0000313" key="7">
    <source>
        <dbReference type="EMBL" id="KAI3437884.1"/>
    </source>
</evidence>
<dbReference type="FunFam" id="3.55.10.10:FF:000001">
    <property type="entry name" value="protein archease isoform X1"/>
    <property type="match status" value="1"/>
</dbReference>
<dbReference type="Gene3D" id="3.55.10.10">
    <property type="entry name" value="Archease domain"/>
    <property type="match status" value="1"/>
</dbReference>
<dbReference type="OrthoDB" id="2190767at2759"/>
<sequence>MDDFVQLPQRPPRQRGRASKTKALVEADAQAAADVVVAEPPAALAADPPLATEPSEQADQQQHAAAGQQTTAEEQPDLERALKRKRGDGQAAAEAVVAEPPAAQAAGPPPFATDLSEQAVQQQHAAAGQQTTAEEQLDLTEYRSAAEGGHKFEYLDHTADVQLHAWGTTLAEAIANVGLAMFNYMTPLEGIRIDSTQSRRYEAEGHDLQSLLFNFLDELLFSFSTDFFVAKELTISTIDRNDSWRIVAEGKGEHFDRERHASGTEVKAITYSAMQINERLGDAEVFVIVDI</sequence>
<feature type="region of interest" description="Disordered" evidence="5">
    <location>
        <begin position="1"/>
        <end position="25"/>
    </location>
</feature>
<keyword evidence="4" id="KW-0106">Calcium</keyword>
<evidence type="ECO:0000259" key="6">
    <source>
        <dbReference type="Pfam" id="PF01951"/>
    </source>
</evidence>
<dbReference type="PANTHER" id="PTHR12682:SF11">
    <property type="entry name" value="PROTEIN ARCHEASE"/>
    <property type="match status" value="1"/>
</dbReference>
<evidence type="ECO:0000256" key="1">
    <source>
        <dbReference type="ARBA" id="ARBA00007963"/>
    </source>
</evidence>
<reference evidence="7" key="1">
    <citation type="journal article" date="2019" name="Plant J.">
        <title>Chlorella vulgaris genome assembly and annotation reveals the molecular basis for metabolic acclimation to high light conditions.</title>
        <authorList>
            <person name="Cecchin M."/>
            <person name="Marcolungo L."/>
            <person name="Rossato M."/>
            <person name="Girolomoni L."/>
            <person name="Cosentino E."/>
            <person name="Cuine S."/>
            <person name="Li-Beisson Y."/>
            <person name="Delledonne M."/>
            <person name="Ballottari M."/>
        </authorList>
    </citation>
    <scope>NUCLEOTIDE SEQUENCE</scope>
    <source>
        <strain evidence="7">211/11P</strain>
    </source>
</reference>
<evidence type="ECO:0000256" key="4">
    <source>
        <dbReference type="ARBA" id="ARBA00022837"/>
    </source>
</evidence>
<dbReference type="PANTHER" id="PTHR12682">
    <property type="entry name" value="ARCHEASE"/>
    <property type="match status" value="1"/>
</dbReference>
<feature type="compositionally biased region" description="Low complexity" evidence="5">
    <location>
        <begin position="89"/>
        <end position="106"/>
    </location>
</feature>
<evidence type="ECO:0000256" key="5">
    <source>
        <dbReference type="SAM" id="MobiDB-lite"/>
    </source>
</evidence>
<dbReference type="GO" id="GO:0046872">
    <property type="term" value="F:metal ion binding"/>
    <property type="evidence" value="ECO:0007669"/>
    <property type="project" value="UniProtKB-KW"/>
</dbReference>
<name>A0A9D4TXZ9_CHLVU</name>
<feature type="compositionally biased region" description="Low complexity" evidence="5">
    <location>
        <begin position="117"/>
        <end position="133"/>
    </location>
</feature>
<feature type="compositionally biased region" description="Low complexity" evidence="5">
    <location>
        <begin position="39"/>
        <end position="50"/>
    </location>
</feature>
<feature type="compositionally biased region" description="Low complexity" evidence="5">
    <location>
        <begin position="57"/>
        <end position="73"/>
    </location>
</feature>
<feature type="region of interest" description="Disordered" evidence="5">
    <location>
        <begin position="39"/>
        <end position="133"/>
    </location>
</feature>
<comment type="similarity">
    <text evidence="1">Belongs to the archease family.</text>
</comment>